<sequence>MIKLLYLVNPLQFLFPTQKPQNALLLKPFSSAAFRCSAEEVRIIDTTQIPST</sequence>
<comment type="caution">
    <text evidence="1">The sequence shown here is derived from an EMBL/GenBank/DDBJ whole genome shotgun (WGS) entry which is preliminary data.</text>
</comment>
<protein>
    <submittedName>
        <fullName evidence="1">Uncharacterized protein</fullName>
    </submittedName>
</protein>
<name>A0A4R6DDS7_9RHOO</name>
<evidence type="ECO:0000313" key="2">
    <source>
        <dbReference type="Proteomes" id="UP000295129"/>
    </source>
</evidence>
<accession>A0A4R6DDS7</accession>
<keyword evidence="2" id="KW-1185">Reference proteome</keyword>
<proteinExistence type="predicted"/>
<gene>
    <name evidence="1" type="ORF">C7389_1461</name>
</gene>
<dbReference type="EMBL" id="SNVV01000046">
    <property type="protein sequence ID" value="TDN42667.1"/>
    <property type="molecule type" value="Genomic_DNA"/>
</dbReference>
<feature type="non-terminal residue" evidence="1">
    <location>
        <position position="52"/>
    </location>
</feature>
<dbReference type="AlphaFoldDB" id="A0A4R6DDS7"/>
<reference evidence="1 2" key="1">
    <citation type="submission" date="2019-03" db="EMBL/GenBank/DDBJ databases">
        <title>Genomic Encyclopedia of Type Strains, Phase IV (KMG-IV): sequencing the most valuable type-strain genomes for metagenomic binning, comparative biology and taxonomic classification.</title>
        <authorList>
            <person name="Goeker M."/>
        </authorList>
    </citation>
    <scope>NUCLEOTIDE SEQUENCE [LARGE SCALE GENOMIC DNA]</scope>
    <source>
        <strain evidence="1 2">DSM 12121</strain>
    </source>
</reference>
<organism evidence="1 2">
    <name type="scientific">Azoarcus indigens</name>
    <dbReference type="NCBI Taxonomy" id="29545"/>
    <lineage>
        <taxon>Bacteria</taxon>
        <taxon>Pseudomonadati</taxon>
        <taxon>Pseudomonadota</taxon>
        <taxon>Betaproteobacteria</taxon>
        <taxon>Rhodocyclales</taxon>
        <taxon>Zoogloeaceae</taxon>
        <taxon>Azoarcus</taxon>
    </lineage>
</organism>
<dbReference type="Proteomes" id="UP000295129">
    <property type="component" value="Unassembled WGS sequence"/>
</dbReference>
<evidence type="ECO:0000313" key="1">
    <source>
        <dbReference type="EMBL" id="TDN42667.1"/>
    </source>
</evidence>